<evidence type="ECO:0000256" key="5">
    <source>
        <dbReference type="ARBA" id="ARBA00022691"/>
    </source>
</evidence>
<feature type="binding site" evidence="6">
    <location>
        <position position="219"/>
    </location>
    <ligand>
        <name>S-adenosyl-L-methionine</name>
        <dbReference type="ChEBI" id="CHEBI:59789"/>
    </ligand>
</feature>
<protein>
    <recommendedName>
        <fullName evidence="6">23S rRNA (guanosine-2'-O-)-methyltransferase RlmB</fullName>
        <ecNumber evidence="6">2.1.1.185</ecNumber>
    </recommendedName>
    <alternativeName>
        <fullName evidence="6">23S rRNA (guanosine2251 2'-O)-methyltransferase</fullName>
    </alternativeName>
    <alternativeName>
        <fullName evidence="6">23S rRNA Gm2251 2'-O-methyltransferase</fullName>
    </alternativeName>
</protein>
<dbReference type="InterPro" id="IPR029064">
    <property type="entry name" value="Ribosomal_eL30-like_sf"/>
</dbReference>
<evidence type="ECO:0000256" key="3">
    <source>
        <dbReference type="ARBA" id="ARBA00022603"/>
    </source>
</evidence>
<keyword evidence="2 6" id="KW-0698">rRNA processing</keyword>
<dbReference type="InterPro" id="IPR024915">
    <property type="entry name" value="23S_rRNA_MeTrfase_RlmB"/>
</dbReference>
<dbReference type="InterPro" id="IPR004441">
    <property type="entry name" value="rRNA_MeTrfase_TrmH"/>
</dbReference>
<evidence type="ECO:0000256" key="1">
    <source>
        <dbReference type="ARBA" id="ARBA00022490"/>
    </source>
</evidence>
<proteinExistence type="inferred from homology"/>
<comment type="caution">
    <text evidence="8">The sequence shown here is derived from an EMBL/GenBank/DDBJ whole genome shotgun (WGS) entry which is preliminary data.</text>
</comment>
<keyword evidence="5 6" id="KW-0949">S-adenosyl-L-methionine</keyword>
<evidence type="ECO:0000256" key="2">
    <source>
        <dbReference type="ARBA" id="ARBA00022552"/>
    </source>
</evidence>
<dbReference type="NCBIfam" id="TIGR00186">
    <property type="entry name" value="rRNA_methyl_3"/>
    <property type="match status" value="1"/>
</dbReference>
<accession>A0A4R3LQL6</accession>
<dbReference type="EMBL" id="SMAF01000002">
    <property type="protein sequence ID" value="TCT00815.1"/>
    <property type="molecule type" value="Genomic_DNA"/>
</dbReference>
<dbReference type="Pfam" id="PF08032">
    <property type="entry name" value="SpoU_sub_bind"/>
    <property type="match status" value="1"/>
</dbReference>
<dbReference type="InterPro" id="IPR013123">
    <property type="entry name" value="SpoU_subst-bd"/>
</dbReference>
<feature type="domain" description="RNA 2-O ribose methyltransferase substrate binding" evidence="7">
    <location>
        <begin position="6"/>
        <end position="82"/>
    </location>
</feature>
<dbReference type="GO" id="GO:0003723">
    <property type="term" value="F:RNA binding"/>
    <property type="evidence" value="ECO:0007669"/>
    <property type="project" value="InterPro"/>
</dbReference>
<dbReference type="OrthoDB" id="9785673at2"/>
<sequence>MSATSWMGGIHAVAAVVDNDPASVLELMVAREAKNARVEELAAAARGAGIAVQRAPRATLDRLGEGARHQDVLARVREKPALDERDLPALVEGAGAAALFLILDGVTDPHNLGACLRSAAAADATAVIVPKDRSAPLNVAAKKSAAGGAEIVPLLRVTNLARSMETLKQAGVWIVGLAGEADRSLYAHDLRGPTALVMGAEGEGMRRLTGERCDFLARIPISDNMESLNVSVAAGVCLFEARRQRTHAS</sequence>
<dbReference type="Pfam" id="PF00588">
    <property type="entry name" value="SpoU_methylase"/>
    <property type="match status" value="1"/>
</dbReference>
<comment type="function">
    <text evidence="6">Specifically methylates the ribose of guanosine 2251 in 23S rRNA.</text>
</comment>
<dbReference type="EC" id="2.1.1.185" evidence="6"/>
<dbReference type="PANTHER" id="PTHR46429:SF1">
    <property type="entry name" value="23S RRNA (GUANOSINE-2'-O-)-METHYLTRANSFERASE RLMB"/>
    <property type="match status" value="1"/>
</dbReference>
<dbReference type="GO" id="GO:0070039">
    <property type="term" value="F:rRNA (guanosine-2'-O-)-methyltransferase activity"/>
    <property type="evidence" value="ECO:0007669"/>
    <property type="project" value="UniProtKB-UniRule"/>
</dbReference>
<evidence type="ECO:0000256" key="6">
    <source>
        <dbReference type="HAMAP-Rule" id="MF_01887"/>
    </source>
</evidence>
<dbReference type="AlphaFoldDB" id="A0A4R3LQL6"/>
<feature type="binding site" evidence="6">
    <location>
        <position position="199"/>
    </location>
    <ligand>
        <name>S-adenosyl-L-methionine</name>
        <dbReference type="ChEBI" id="CHEBI:59789"/>
    </ligand>
</feature>
<dbReference type="Gene3D" id="3.40.1280.10">
    <property type="match status" value="1"/>
</dbReference>
<dbReference type="Gene3D" id="3.30.1330.30">
    <property type="match status" value="1"/>
</dbReference>
<dbReference type="SMART" id="SM00967">
    <property type="entry name" value="SpoU_sub_bind"/>
    <property type="match status" value="1"/>
</dbReference>
<keyword evidence="3 6" id="KW-0489">Methyltransferase</keyword>
<evidence type="ECO:0000259" key="7">
    <source>
        <dbReference type="SMART" id="SM00967"/>
    </source>
</evidence>
<dbReference type="CDD" id="cd18103">
    <property type="entry name" value="SpoU-like_RlmB"/>
    <property type="match status" value="1"/>
</dbReference>
<dbReference type="Proteomes" id="UP000294599">
    <property type="component" value="Unassembled WGS sequence"/>
</dbReference>
<evidence type="ECO:0000256" key="4">
    <source>
        <dbReference type="ARBA" id="ARBA00022679"/>
    </source>
</evidence>
<name>A0A4R3LQL6_9GAMM</name>
<comment type="catalytic activity">
    <reaction evidence="6">
        <text>guanosine(2251) in 23S rRNA + S-adenosyl-L-methionine = 2'-O-methylguanosine(2251) in 23S rRNA + S-adenosyl-L-homocysteine + H(+)</text>
        <dbReference type="Rhea" id="RHEA:24140"/>
        <dbReference type="Rhea" id="RHEA-COMP:10239"/>
        <dbReference type="Rhea" id="RHEA-COMP:10241"/>
        <dbReference type="ChEBI" id="CHEBI:15378"/>
        <dbReference type="ChEBI" id="CHEBI:57856"/>
        <dbReference type="ChEBI" id="CHEBI:59789"/>
        <dbReference type="ChEBI" id="CHEBI:74269"/>
        <dbReference type="ChEBI" id="CHEBI:74445"/>
        <dbReference type="EC" id="2.1.1.185"/>
    </reaction>
</comment>
<keyword evidence="4 6" id="KW-0808">Transferase</keyword>
<dbReference type="SUPFAM" id="SSF75217">
    <property type="entry name" value="alpha/beta knot"/>
    <property type="match status" value="1"/>
</dbReference>
<comment type="similarity">
    <text evidence="6">Belongs to the class IV-like SAM-binding methyltransferase superfamily. RNA methyltransferase TrmH family. RlmB subfamily.</text>
</comment>
<comment type="subcellular location">
    <subcellularLocation>
        <location evidence="6">Cytoplasm</location>
    </subcellularLocation>
</comment>
<dbReference type="GO" id="GO:0005829">
    <property type="term" value="C:cytosol"/>
    <property type="evidence" value="ECO:0007669"/>
    <property type="project" value="TreeGrafter"/>
</dbReference>
<feature type="binding site" evidence="6">
    <location>
        <position position="228"/>
    </location>
    <ligand>
        <name>S-adenosyl-L-methionine</name>
        <dbReference type="ChEBI" id="CHEBI:59789"/>
    </ligand>
</feature>
<organism evidence="8 9">
    <name type="scientific">Pseudofulvimonas gallinarii</name>
    <dbReference type="NCBI Taxonomy" id="634155"/>
    <lineage>
        <taxon>Bacteria</taxon>
        <taxon>Pseudomonadati</taxon>
        <taxon>Pseudomonadota</taxon>
        <taxon>Gammaproteobacteria</taxon>
        <taxon>Lysobacterales</taxon>
        <taxon>Rhodanobacteraceae</taxon>
        <taxon>Pseudofulvimonas</taxon>
    </lineage>
</organism>
<dbReference type="PANTHER" id="PTHR46429">
    <property type="entry name" value="23S RRNA (GUANOSINE-2'-O-)-METHYLTRANSFERASE RLMB"/>
    <property type="match status" value="1"/>
</dbReference>
<evidence type="ECO:0000313" key="9">
    <source>
        <dbReference type="Proteomes" id="UP000294599"/>
    </source>
</evidence>
<dbReference type="InterPro" id="IPR001537">
    <property type="entry name" value="SpoU_MeTrfase"/>
</dbReference>
<keyword evidence="9" id="KW-1185">Reference proteome</keyword>
<evidence type="ECO:0000313" key="8">
    <source>
        <dbReference type="EMBL" id="TCT00815.1"/>
    </source>
</evidence>
<gene>
    <name evidence="6" type="primary">rlmB</name>
    <name evidence="8" type="ORF">EDC25_102181</name>
</gene>
<dbReference type="HAMAP" id="MF_01887">
    <property type="entry name" value="23SrRNA_methyltr_B"/>
    <property type="match status" value="1"/>
</dbReference>
<dbReference type="InterPro" id="IPR029026">
    <property type="entry name" value="tRNA_m1G_MTases_N"/>
</dbReference>
<dbReference type="InterPro" id="IPR029028">
    <property type="entry name" value="Alpha/beta_knot_MTases"/>
</dbReference>
<reference evidence="8 9" key="1">
    <citation type="submission" date="2019-03" db="EMBL/GenBank/DDBJ databases">
        <title>Genomic Encyclopedia of Type Strains, Phase IV (KMG-IV): sequencing the most valuable type-strain genomes for metagenomic binning, comparative biology and taxonomic classification.</title>
        <authorList>
            <person name="Goeker M."/>
        </authorList>
    </citation>
    <scope>NUCLEOTIDE SEQUENCE [LARGE SCALE GENOMIC DNA]</scope>
    <source>
        <strain evidence="8 9">DSM 21944</strain>
    </source>
</reference>
<dbReference type="RefSeq" id="WP_123522106.1">
    <property type="nucleotide sequence ID" value="NZ_JBHLWF010000013.1"/>
</dbReference>
<dbReference type="SUPFAM" id="SSF55315">
    <property type="entry name" value="L30e-like"/>
    <property type="match status" value="1"/>
</dbReference>
<keyword evidence="1 6" id="KW-0963">Cytoplasm</keyword>